<dbReference type="SUPFAM" id="SSF50998">
    <property type="entry name" value="Quinoprotein alcohol dehydrogenase-like"/>
    <property type="match status" value="1"/>
</dbReference>
<comment type="function">
    <text evidence="4">Part of the outer membrane protein assembly complex, which is involved in assembly and insertion of beta-barrel proteins into the outer membrane.</text>
</comment>
<feature type="domain" description="Pyrrolo-quinoline quinone repeat" evidence="5">
    <location>
        <begin position="59"/>
        <end position="109"/>
    </location>
</feature>
<comment type="subcellular location">
    <subcellularLocation>
        <location evidence="4">Cell outer membrane</location>
        <topology evidence="4">Lipid-anchor</topology>
    </subcellularLocation>
</comment>
<evidence type="ECO:0000256" key="3">
    <source>
        <dbReference type="ARBA" id="ARBA00023237"/>
    </source>
</evidence>
<dbReference type="InterPro" id="IPR011047">
    <property type="entry name" value="Quinoprotein_ADH-like_sf"/>
</dbReference>
<dbReference type="Proteomes" id="UP000262073">
    <property type="component" value="Chromosome"/>
</dbReference>
<dbReference type="NCBIfam" id="TIGR03300">
    <property type="entry name" value="assembly_YfgL"/>
    <property type="match status" value="1"/>
</dbReference>
<keyword evidence="2 4" id="KW-0472">Membrane</keyword>
<gene>
    <name evidence="4 6" type="primary">bamB</name>
    <name evidence="6" type="ORF">D0Y50_13490</name>
</gene>
<name>A0A346NP09_9ALTE</name>
<organism evidence="6 7">
    <name type="scientific">Salinimonas sediminis</name>
    <dbReference type="NCBI Taxonomy" id="2303538"/>
    <lineage>
        <taxon>Bacteria</taxon>
        <taxon>Pseudomonadati</taxon>
        <taxon>Pseudomonadota</taxon>
        <taxon>Gammaproteobacteria</taxon>
        <taxon>Alteromonadales</taxon>
        <taxon>Alteromonadaceae</taxon>
        <taxon>Alteromonas/Salinimonas group</taxon>
        <taxon>Salinimonas</taxon>
    </lineage>
</organism>
<dbReference type="GO" id="GO:0043165">
    <property type="term" value="P:Gram-negative-bacterium-type cell outer membrane assembly"/>
    <property type="evidence" value="ECO:0007669"/>
    <property type="project" value="UniProtKB-UniRule"/>
</dbReference>
<dbReference type="PANTHER" id="PTHR34512">
    <property type="entry name" value="CELL SURFACE PROTEIN"/>
    <property type="match status" value="1"/>
</dbReference>
<evidence type="ECO:0000259" key="5">
    <source>
        <dbReference type="Pfam" id="PF13360"/>
    </source>
</evidence>
<dbReference type="PROSITE" id="PS51257">
    <property type="entry name" value="PROKAR_LIPOPROTEIN"/>
    <property type="match status" value="1"/>
</dbReference>
<evidence type="ECO:0000313" key="6">
    <source>
        <dbReference type="EMBL" id="AXR07266.1"/>
    </source>
</evidence>
<keyword evidence="7" id="KW-1185">Reference proteome</keyword>
<feature type="domain" description="Pyrrolo-quinoline quinone repeat" evidence="5">
    <location>
        <begin position="122"/>
        <end position="340"/>
    </location>
</feature>
<comment type="subunit">
    <text evidence="4">Part of the Bam complex.</text>
</comment>
<dbReference type="InterPro" id="IPR002372">
    <property type="entry name" value="PQQ_rpt_dom"/>
</dbReference>
<protein>
    <recommendedName>
        <fullName evidence="4">Outer membrane protein assembly factor BamB</fullName>
    </recommendedName>
</protein>
<keyword evidence="1 4" id="KW-0732">Signal</keyword>
<dbReference type="EMBL" id="CP031769">
    <property type="protein sequence ID" value="AXR07266.1"/>
    <property type="molecule type" value="Genomic_DNA"/>
</dbReference>
<dbReference type="NCBIfam" id="NF008351">
    <property type="entry name" value="PRK11138.1"/>
    <property type="match status" value="1"/>
</dbReference>
<comment type="similarity">
    <text evidence="4">Belongs to the BamB family.</text>
</comment>
<dbReference type="InterPro" id="IPR015943">
    <property type="entry name" value="WD40/YVTN_repeat-like_dom_sf"/>
</dbReference>
<dbReference type="AlphaFoldDB" id="A0A346NP09"/>
<dbReference type="Gene3D" id="2.130.10.10">
    <property type="entry name" value="YVTN repeat-like/Quinoprotein amine dehydrogenase"/>
    <property type="match status" value="1"/>
</dbReference>
<dbReference type="InterPro" id="IPR017687">
    <property type="entry name" value="BamB"/>
</dbReference>
<evidence type="ECO:0000256" key="2">
    <source>
        <dbReference type="ARBA" id="ARBA00023136"/>
    </source>
</evidence>
<accession>A0A346NP09</accession>
<dbReference type="InterPro" id="IPR018391">
    <property type="entry name" value="PQQ_b-propeller_rpt"/>
</dbReference>
<dbReference type="OrthoDB" id="5173551at2"/>
<dbReference type="PANTHER" id="PTHR34512:SF30">
    <property type="entry name" value="OUTER MEMBRANE PROTEIN ASSEMBLY FACTOR BAMB"/>
    <property type="match status" value="1"/>
</dbReference>
<keyword evidence="3 4" id="KW-0998">Cell outer membrane</keyword>
<dbReference type="SMART" id="SM00564">
    <property type="entry name" value="PQQ"/>
    <property type="match status" value="6"/>
</dbReference>
<evidence type="ECO:0000256" key="4">
    <source>
        <dbReference type="HAMAP-Rule" id="MF_00923"/>
    </source>
</evidence>
<dbReference type="HAMAP" id="MF_00923">
    <property type="entry name" value="OM_assembly_BamB"/>
    <property type="match status" value="1"/>
</dbReference>
<proteinExistence type="inferred from homology"/>
<dbReference type="KEGG" id="salm:D0Y50_13490"/>
<dbReference type="Pfam" id="PF13360">
    <property type="entry name" value="PQQ_2"/>
    <property type="match status" value="2"/>
</dbReference>
<reference evidence="6 7" key="1">
    <citation type="submission" date="2018-08" db="EMBL/GenBank/DDBJ databases">
        <title>Salinimonas sediminis sp. nov., a piezophilic bacterium isolated from a deep-sea sediment sample from the New Britain Trench.</title>
        <authorList>
            <person name="Cao J."/>
        </authorList>
    </citation>
    <scope>NUCLEOTIDE SEQUENCE [LARGE SCALE GENOMIC DNA]</scope>
    <source>
        <strain evidence="6 7">N102</strain>
    </source>
</reference>
<dbReference type="GO" id="GO:0009279">
    <property type="term" value="C:cell outer membrane"/>
    <property type="evidence" value="ECO:0007669"/>
    <property type="project" value="UniProtKB-SubCell"/>
</dbReference>
<sequence length="429" mass="46238">MSRLTCGRKGRISRTIGLSLLMTASLSGCTTISNWFADDDEIEIRTLKPIDAQFEPSMVWDTDVGDGISDYFSRLRPVYGDNKVFVASRHGDVAALDPQDGEPVWERNLAVFDEEGMLSAVAKLWRSGESARIGGLAYDKQTVYIGTENGAIVAMDAATGETKWSQSVEGEIISAPVVSENVLVVNTGAGTLFGLNVDNGEQLWINESDVPPLTLRGISSPIAANGGTIVGTPTGKVQVNIIDSGLVAWETAITKPSGATELERIVDVDVTPLLYGGIVYAISYNGTLAAIELRSGRVIWKREYGSYRDISMQGNTLYVVDNNSVIYGLDRRNGVELWSQSSLKKRSLTQAEPVGDYLVVGDKWGFLHWVEQSSGKIVARYDLGGDDEDESVYVAPIVVGDNIIAITRDGTVAAITSPTASSQDETPAQ</sequence>
<evidence type="ECO:0000256" key="1">
    <source>
        <dbReference type="ARBA" id="ARBA00022729"/>
    </source>
</evidence>
<keyword evidence="4" id="KW-0449">Lipoprotein</keyword>
<evidence type="ECO:0000313" key="7">
    <source>
        <dbReference type="Proteomes" id="UP000262073"/>
    </source>
</evidence>
<dbReference type="GO" id="GO:0051205">
    <property type="term" value="P:protein insertion into membrane"/>
    <property type="evidence" value="ECO:0007669"/>
    <property type="project" value="UniProtKB-UniRule"/>
</dbReference>
<keyword evidence="4" id="KW-0564">Palmitate</keyword>